<dbReference type="InterPro" id="IPR038718">
    <property type="entry name" value="SNF2-like_sf"/>
</dbReference>
<feature type="compositionally biased region" description="Basic and acidic residues" evidence="4">
    <location>
        <begin position="1"/>
        <end position="16"/>
    </location>
</feature>
<dbReference type="SUPFAM" id="SSF52540">
    <property type="entry name" value="P-loop containing nucleoside triphosphate hydrolases"/>
    <property type="match status" value="2"/>
</dbReference>
<accession>A0A0D1ZZZ3</accession>
<reference evidence="7 8" key="1">
    <citation type="submission" date="2015-01" db="EMBL/GenBank/DDBJ databases">
        <title>The Genome Sequence of Ochroconis gallopava CBS43764.</title>
        <authorList>
            <consortium name="The Broad Institute Genomics Platform"/>
            <person name="Cuomo C."/>
            <person name="de Hoog S."/>
            <person name="Gorbushina A."/>
            <person name="Stielow B."/>
            <person name="Teixiera M."/>
            <person name="Abouelleil A."/>
            <person name="Chapman S.B."/>
            <person name="Priest M."/>
            <person name="Young S.K."/>
            <person name="Wortman J."/>
            <person name="Nusbaum C."/>
            <person name="Birren B."/>
        </authorList>
    </citation>
    <scope>NUCLEOTIDE SEQUENCE [LARGE SCALE GENOMIC DNA]</scope>
    <source>
        <strain evidence="7 8">CBS 43764</strain>
    </source>
</reference>
<dbReference type="PROSITE" id="PS51194">
    <property type="entry name" value="HELICASE_CTER"/>
    <property type="match status" value="1"/>
</dbReference>
<dbReference type="InterPro" id="IPR013083">
    <property type="entry name" value="Znf_RING/FYVE/PHD"/>
</dbReference>
<dbReference type="Pfam" id="PF00271">
    <property type="entry name" value="Helicase_C"/>
    <property type="match status" value="1"/>
</dbReference>
<evidence type="ECO:0000256" key="3">
    <source>
        <dbReference type="ARBA" id="ARBA00022840"/>
    </source>
</evidence>
<sequence length="1253" mass="142504">MEKGEHCRQKSARNFEELETSEFTPPETPSEYDPFEQGLRTSCVSREPSTVRLKNAPKQTSNSTCALYTEDLEQRDWAFSSTSELCDNPALPTVLEKSTCRVPNRFELQDEHEVSSPSLGIPVLERMTLTGKALRPRSLLSSSAAKLGLSRQNDSLVESTSRTRRKSVPKTCASQPSARNVVRQQILTSTKTRRDIFIYHNRSLLLPLLPPKNYVEQLSFDKSAFISIYEDVAQPAGINATLKPYQVKGLSFLVHMHNNGMPAILGDEMGLGKTLQTLSLFQYLKEKELRNNALVSEELRPFLVICPLTVLENWVLEARKFAPKLEVLRFHGPVNEREFLKDEWRKRKRDALRYSKSPVQELQASPYDLVITTYDSFRAESSWFRSVAAWRYVVLDEGHRIKNYRTQESRSLQSIQAEYRIILTGTPLQNNLIEMWSLFHWLFPDIFTENSLQMFREAFNLTKGQVNREIIDHCRRLLELIMLRRMKNSAEVSLNLPPKEVIRLFVPLTRMQKKWYLKLLTQQSDDMLEEIYRGAHGKEQQVLQMKDVRTGIVHDDSTQAETISMSHSLAVDYIDNTSFESTPRRSLSPASNQDSWRRLLNLALQLRKVCTHPYLVPDAAPSVNYIGSHIYENSGKFMALRILIDEIVVRQGKKMLVFSNFTEVLDWAEDLVTLISESGTKFQCIRLDGATVRAKRNLYVRLFQQIESNYRIFLISTKAGGVGLNLTAATEAVFMDEDWNPQVDLQAEARCHRIGQTKPVTIYKLCTSGSVEEQMLGRIHKKLYLSAKITEAMENIYDNPLKTSTNRVQIDQSKSLFGSYSQFKSLLRRGTQTLASASTDADEMANWDCRTMIERCRQKMDLSGSDDEADEERWLATMEKVECAVFEGRNYGRRIASPQGSNMVPTTSREQRRLGKELTVEIDGFAVNKASLACAEWESVPTLAGKSPLLKSRKRTRLKFSHQDHCQQCYESEGLLYECTNCPRVYHEGCMSKDDAKRAKDMSNWSCFQHSCHSCSKKAAEAGGMIFRCRWCPNGYCEDCLDWDSVKLIGDNIDEYKILGFPVKREAYYIACPACNDPELREALEAQAESYRELAKRFDAGEPIELDDQVRNDSNEDTASGCNEQAYIFKHVESVSEMHKNPSPSQQSSDRQNTRHAGVESAAATTTHDVSVAIRANELVFSKSSSPTSDRGPYSCFAVDPYMPMTPAASHVDSPSLVASPARLKRKAGNDAKLSDGSPQQRKQPKKRTVSKT</sequence>
<dbReference type="PANTHER" id="PTHR10799">
    <property type="entry name" value="SNF2/RAD54 HELICASE FAMILY"/>
    <property type="match status" value="1"/>
</dbReference>
<dbReference type="InterPro" id="IPR014001">
    <property type="entry name" value="Helicase_ATP-bd"/>
</dbReference>
<dbReference type="STRING" id="253628.A0A0D1ZZZ3"/>
<dbReference type="GO" id="GO:0016787">
    <property type="term" value="F:hydrolase activity"/>
    <property type="evidence" value="ECO:0007669"/>
    <property type="project" value="UniProtKB-KW"/>
</dbReference>
<evidence type="ECO:0000256" key="2">
    <source>
        <dbReference type="ARBA" id="ARBA00022801"/>
    </source>
</evidence>
<dbReference type="InterPro" id="IPR001650">
    <property type="entry name" value="Helicase_C-like"/>
</dbReference>
<keyword evidence="8" id="KW-1185">Reference proteome</keyword>
<dbReference type="CDD" id="cd18793">
    <property type="entry name" value="SF2_C_SNF"/>
    <property type="match status" value="1"/>
</dbReference>
<dbReference type="Gene3D" id="3.40.50.300">
    <property type="entry name" value="P-loop containing nucleotide triphosphate hydrolases"/>
    <property type="match status" value="1"/>
</dbReference>
<dbReference type="SMART" id="SM00487">
    <property type="entry name" value="DEXDc"/>
    <property type="match status" value="1"/>
</dbReference>
<dbReference type="SMART" id="SM00490">
    <property type="entry name" value="HELICc"/>
    <property type="match status" value="1"/>
</dbReference>
<keyword evidence="1" id="KW-0547">Nucleotide-binding</keyword>
<feature type="compositionally biased region" description="Polar residues" evidence="4">
    <location>
        <begin position="1142"/>
        <end position="1151"/>
    </location>
</feature>
<dbReference type="InterPro" id="IPR027417">
    <property type="entry name" value="P-loop_NTPase"/>
</dbReference>
<evidence type="ECO:0000259" key="6">
    <source>
        <dbReference type="PROSITE" id="PS51194"/>
    </source>
</evidence>
<feature type="compositionally biased region" description="Basic residues" evidence="4">
    <location>
        <begin position="1243"/>
        <end position="1253"/>
    </location>
</feature>
<dbReference type="Proteomes" id="UP000053259">
    <property type="component" value="Unassembled WGS sequence"/>
</dbReference>
<dbReference type="Gene3D" id="3.30.40.10">
    <property type="entry name" value="Zinc/RING finger domain, C3HC4 (zinc finger)"/>
    <property type="match status" value="1"/>
</dbReference>
<name>A0A0D1ZZZ3_9PEZI</name>
<dbReference type="CDD" id="cd17919">
    <property type="entry name" value="DEXHc_Snf"/>
    <property type="match status" value="1"/>
</dbReference>
<evidence type="ECO:0000313" key="8">
    <source>
        <dbReference type="Proteomes" id="UP000053259"/>
    </source>
</evidence>
<evidence type="ECO:0000256" key="1">
    <source>
        <dbReference type="ARBA" id="ARBA00022741"/>
    </source>
</evidence>
<feature type="region of interest" description="Disordered" evidence="4">
    <location>
        <begin position="151"/>
        <end position="175"/>
    </location>
</feature>
<proteinExistence type="predicted"/>
<dbReference type="GeneID" id="27316757"/>
<protein>
    <submittedName>
        <fullName evidence="7">Uncharacterized protein</fullName>
    </submittedName>
</protein>
<organism evidence="7 8">
    <name type="scientific">Verruconis gallopava</name>
    <dbReference type="NCBI Taxonomy" id="253628"/>
    <lineage>
        <taxon>Eukaryota</taxon>
        <taxon>Fungi</taxon>
        <taxon>Dikarya</taxon>
        <taxon>Ascomycota</taxon>
        <taxon>Pezizomycotina</taxon>
        <taxon>Dothideomycetes</taxon>
        <taxon>Pleosporomycetidae</taxon>
        <taxon>Venturiales</taxon>
        <taxon>Sympoventuriaceae</taxon>
        <taxon>Verruconis</taxon>
    </lineage>
</organism>
<feature type="region of interest" description="Disordered" evidence="4">
    <location>
        <begin position="1136"/>
        <end position="1166"/>
    </location>
</feature>
<keyword evidence="3" id="KW-0067">ATP-binding</keyword>
<dbReference type="PROSITE" id="PS51192">
    <property type="entry name" value="HELICASE_ATP_BIND_1"/>
    <property type="match status" value="1"/>
</dbReference>
<dbReference type="RefSeq" id="XP_016209479.1">
    <property type="nucleotide sequence ID" value="XM_016362739.1"/>
</dbReference>
<feature type="domain" description="Helicase ATP-binding" evidence="5">
    <location>
        <begin position="254"/>
        <end position="445"/>
    </location>
</feature>
<gene>
    <name evidence="7" type="ORF">PV09_08784</name>
</gene>
<dbReference type="VEuPathDB" id="FungiDB:PV09_08784"/>
<keyword evidence="2" id="KW-0378">Hydrolase</keyword>
<evidence type="ECO:0000313" key="7">
    <source>
        <dbReference type="EMBL" id="KIV99609.1"/>
    </source>
</evidence>
<dbReference type="InParanoid" id="A0A0D1ZZZ3"/>
<feature type="region of interest" description="Disordered" evidence="4">
    <location>
        <begin position="1205"/>
        <end position="1253"/>
    </location>
</feature>
<dbReference type="InterPro" id="IPR000330">
    <property type="entry name" value="SNF2_N"/>
</dbReference>
<dbReference type="AlphaFoldDB" id="A0A0D1ZZZ3"/>
<dbReference type="CDD" id="cd15566">
    <property type="entry name" value="PHD3_NSD"/>
    <property type="match status" value="1"/>
</dbReference>
<evidence type="ECO:0000259" key="5">
    <source>
        <dbReference type="PROSITE" id="PS51192"/>
    </source>
</evidence>
<feature type="region of interest" description="Disordered" evidence="4">
    <location>
        <begin position="1"/>
        <end position="38"/>
    </location>
</feature>
<dbReference type="EMBL" id="KN847575">
    <property type="protein sequence ID" value="KIV99609.1"/>
    <property type="molecule type" value="Genomic_DNA"/>
</dbReference>
<dbReference type="InterPro" id="IPR049730">
    <property type="entry name" value="SNF2/RAD54-like_C"/>
</dbReference>
<evidence type="ECO:0000256" key="4">
    <source>
        <dbReference type="SAM" id="MobiDB-lite"/>
    </source>
</evidence>
<dbReference type="HOGENOM" id="CLU_000315_32_0_1"/>
<dbReference type="Gene3D" id="3.40.50.10810">
    <property type="entry name" value="Tandem AAA-ATPase domain"/>
    <property type="match status" value="1"/>
</dbReference>
<dbReference type="GO" id="GO:0005524">
    <property type="term" value="F:ATP binding"/>
    <property type="evidence" value="ECO:0007669"/>
    <property type="project" value="InterPro"/>
</dbReference>
<dbReference type="Pfam" id="PF00176">
    <property type="entry name" value="SNF2-rel_dom"/>
    <property type="match status" value="1"/>
</dbReference>
<feature type="domain" description="Helicase C-terminal" evidence="6">
    <location>
        <begin position="643"/>
        <end position="809"/>
    </location>
</feature>
<dbReference type="OrthoDB" id="448448at2759"/>